<dbReference type="PANTHER" id="PTHR18964:SF173">
    <property type="entry name" value="GLUCOKINASE"/>
    <property type="match status" value="1"/>
</dbReference>
<dbReference type="InterPro" id="IPR011991">
    <property type="entry name" value="ArsR-like_HTH"/>
</dbReference>
<reference evidence="3 4" key="1">
    <citation type="submission" date="2024-10" db="EMBL/GenBank/DDBJ databases">
        <title>The Natural Products Discovery Center: Release of the First 8490 Sequenced Strains for Exploring Actinobacteria Biosynthetic Diversity.</title>
        <authorList>
            <person name="Kalkreuter E."/>
            <person name="Kautsar S.A."/>
            <person name="Yang D."/>
            <person name="Bader C.D."/>
            <person name="Teijaro C.N."/>
            <person name="Fluegel L."/>
            <person name="Davis C.M."/>
            <person name="Simpson J.R."/>
            <person name="Lauterbach L."/>
            <person name="Steele A.D."/>
            <person name="Gui C."/>
            <person name="Meng S."/>
            <person name="Li G."/>
            <person name="Viehrig K."/>
            <person name="Ye F."/>
            <person name="Su P."/>
            <person name="Kiefer A.F."/>
            <person name="Nichols A."/>
            <person name="Cepeda A.J."/>
            <person name="Yan W."/>
            <person name="Fan B."/>
            <person name="Jiang Y."/>
            <person name="Adhikari A."/>
            <person name="Zheng C.-J."/>
            <person name="Schuster L."/>
            <person name="Cowan T.M."/>
            <person name="Smanski M.J."/>
            <person name="Chevrette M.G."/>
            <person name="De Carvalho L.P.S."/>
            <person name="Shen B."/>
        </authorList>
    </citation>
    <scope>NUCLEOTIDE SEQUENCE [LARGE SCALE GENOMIC DNA]</scope>
    <source>
        <strain evidence="3 4">NPDC053399</strain>
    </source>
</reference>
<dbReference type="CDD" id="cd00090">
    <property type="entry name" value="HTH_ARSR"/>
    <property type="match status" value="1"/>
</dbReference>
<dbReference type="InterPro" id="IPR043129">
    <property type="entry name" value="ATPase_NBD"/>
</dbReference>
<keyword evidence="4" id="KW-1185">Reference proteome</keyword>
<protein>
    <submittedName>
        <fullName evidence="3">ROK family protein</fullName>
    </submittedName>
</protein>
<proteinExistence type="inferred from homology"/>
<evidence type="ECO:0000313" key="4">
    <source>
        <dbReference type="Proteomes" id="UP001614394"/>
    </source>
</evidence>
<comment type="caution">
    <text evidence="3">The sequence shown here is derived from an EMBL/GenBank/DDBJ whole genome shotgun (WGS) entry which is preliminary data.</text>
</comment>
<dbReference type="Gene3D" id="1.10.10.10">
    <property type="entry name" value="Winged helix-like DNA-binding domain superfamily/Winged helix DNA-binding domain"/>
    <property type="match status" value="1"/>
</dbReference>
<dbReference type="RefSeq" id="WP_399649535.1">
    <property type="nucleotide sequence ID" value="NZ_JBITYG010000004.1"/>
</dbReference>
<dbReference type="EMBL" id="JBITYG010000004">
    <property type="protein sequence ID" value="MFI9102201.1"/>
    <property type="molecule type" value="Genomic_DNA"/>
</dbReference>
<feature type="domain" description="HTH marR-type" evidence="2">
    <location>
        <begin position="9"/>
        <end position="53"/>
    </location>
</feature>
<dbReference type="SUPFAM" id="SSF46785">
    <property type="entry name" value="Winged helix' DNA-binding domain"/>
    <property type="match status" value="1"/>
</dbReference>
<dbReference type="SUPFAM" id="SSF53067">
    <property type="entry name" value="Actin-like ATPase domain"/>
    <property type="match status" value="1"/>
</dbReference>
<dbReference type="InterPro" id="IPR036390">
    <property type="entry name" value="WH_DNA-bd_sf"/>
</dbReference>
<sequence length="395" mass="41618">MSHRDSNRKRIILAIMIKPDTQAGIARRTILSQATVSTAVRDLEKDGIVRMERNSAVQGKGGRGVRVCLQGAANVAVGVDLGFNHVTVIARRVDEQYDRVKVQQSTDGANRGLAYVIPLVKGMIEEAVAETGRTPDDIMSVGIAVPRMIDPRSGTFAAPVLPPWSEGGDPAKELARALGVRVVMDNDANLGALAEQTYGGSEHLETVVYVKASTGIGSGLIVGGNLLRGRSGIAGELGHLTMDPHGVICQCGGRGCLETIIGAEYLIDQVRKSQLGNSADLPGSLAALIAKAHANDAVCVRALQDAGRLLGRALAQLCNLFNPDVIVLGGQLAAAKDLVLKPCREALERFALSGAVDPSTDFELRLSSLKQRAEALGALVLGLDSILADEEIEES</sequence>
<dbReference type="InterPro" id="IPR036388">
    <property type="entry name" value="WH-like_DNA-bd_sf"/>
</dbReference>
<evidence type="ECO:0000259" key="2">
    <source>
        <dbReference type="Pfam" id="PF12802"/>
    </source>
</evidence>
<dbReference type="InterPro" id="IPR000600">
    <property type="entry name" value="ROK"/>
</dbReference>
<comment type="similarity">
    <text evidence="1">Belongs to the ROK (NagC/XylR) family.</text>
</comment>
<dbReference type="PANTHER" id="PTHR18964">
    <property type="entry name" value="ROK (REPRESSOR, ORF, KINASE) FAMILY"/>
    <property type="match status" value="1"/>
</dbReference>
<accession>A0ABW8C6Z0</accession>
<gene>
    <name evidence="3" type="ORF">ACIGXA_16910</name>
</gene>
<dbReference type="Pfam" id="PF12802">
    <property type="entry name" value="MarR_2"/>
    <property type="match status" value="1"/>
</dbReference>
<dbReference type="InterPro" id="IPR000835">
    <property type="entry name" value="HTH_MarR-typ"/>
</dbReference>
<dbReference type="Proteomes" id="UP001614394">
    <property type="component" value="Unassembled WGS sequence"/>
</dbReference>
<organism evidence="3 4">
    <name type="scientific">Streptomyces fildesensis</name>
    <dbReference type="NCBI Taxonomy" id="375757"/>
    <lineage>
        <taxon>Bacteria</taxon>
        <taxon>Bacillati</taxon>
        <taxon>Actinomycetota</taxon>
        <taxon>Actinomycetes</taxon>
        <taxon>Kitasatosporales</taxon>
        <taxon>Streptomycetaceae</taxon>
        <taxon>Streptomyces</taxon>
    </lineage>
</organism>
<evidence type="ECO:0000313" key="3">
    <source>
        <dbReference type="EMBL" id="MFI9102201.1"/>
    </source>
</evidence>
<name>A0ABW8C6Z0_9ACTN</name>
<dbReference type="Pfam" id="PF00480">
    <property type="entry name" value="ROK"/>
    <property type="match status" value="1"/>
</dbReference>
<dbReference type="Gene3D" id="3.30.420.40">
    <property type="match status" value="2"/>
</dbReference>
<evidence type="ECO:0000256" key="1">
    <source>
        <dbReference type="ARBA" id="ARBA00006479"/>
    </source>
</evidence>